<dbReference type="InterPro" id="IPR036388">
    <property type="entry name" value="WH-like_DNA-bd_sf"/>
</dbReference>
<accession>A0A841GV24</accession>
<evidence type="ECO:0000313" key="6">
    <source>
        <dbReference type="Proteomes" id="UP000582837"/>
    </source>
</evidence>
<evidence type="ECO:0000256" key="3">
    <source>
        <dbReference type="ARBA" id="ARBA00023163"/>
    </source>
</evidence>
<dbReference type="InterPro" id="IPR036390">
    <property type="entry name" value="WH_DNA-bd_sf"/>
</dbReference>
<dbReference type="Pfam" id="PF12802">
    <property type="entry name" value="MarR_2"/>
    <property type="match status" value="1"/>
</dbReference>
<dbReference type="PANTHER" id="PTHR38465:SF2">
    <property type="entry name" value="HTH-TYPE TRANSCRIPTIONAL REGULATOR MMPR5"/>
    <property type="match status" value="1"/>
</dbReference>
<keyword evidence="6" id="KW-1185">Reference proteome</keyword>
<dbReference type="GO" id="GO:0003677">
    <property type="term" value="F:DNA binding"/>
    <property type="evidence" value="ECO:0007669"/>
    <property type="project" value="UniProtKB-KW"/>
</dbReference>
<comment type="caution">
    <text evidence="5">The sequence shown here is derived from an EMBL/GenBank/DDBJ whole genome shotgun (WGS) entry which is preliminary data.</text>
</comment>
<gene>
    <name evidence="5" type="ORF">HNQ61_000749</name>
</gene>
<evidence type="ECO:0000313" key="5">
    <source>
        <dbReference type="EMBL" id="MBB6069134.1"/>
    </source>
</evidence>
<dbReference type="SUPFAM" id="SSF46785">
    <property type="entry name" value="Winged helix' DNA-binding domain"/>
    <property type="match status" value="1"/>
</dbReference>
<keyword evidence="2 5" id="KW-0238">DNA-binding</keyword>
<keyword evidence="1" id="KW-0805">Transcription regulation</keyword>
<name>A0A841GV24_9BACT</name>
<keyword evidence="3" id="KW-0804">Transcription</keyword>
<dbReference type="RefSeq" id="WP_170038178.1">
    <property type="nucleotide sequence ID" value="NZ_JABDTL010000002.1"/>
</dbReference>
<dbReference type="Proteomes" id="UP000582837">
    <property type="component" value="Unassembled WGS sequence"/>
</dbReference>
<feature type="domain" description="HTH marR-type" evidence="4">
    <location>
        <begin position="25"/>
        <end position="76"/>
    </location>
</feature>
<protein>
    <submittedName>
        <fullName evidence="5">DNA-binding transcriptional regulator GbsR (MarR family)</fullName>
    </submittedName>
</protein>
<dbReference type="Gene3D" id="1.10.10.10">
    <property type="entry name" value="Winged helix-like DNA-binding domain superfamily/Winged helix DNA-binding domain"/>
    <property type="match status" value="1"/>
</dbReference>
<reference evidence="5 6" key="1">
    <citation type="submission" date="2020-08" db="EMBL/GenBank/DDBJ databases">
        <title>Genomic Encyclopedia of Type Strains, Phase IV (KMG-IV): sequencing the most valuable type-strain genomes for metagenomic binning, comparative biology and taxonomic classification.</title>
        <authorList>
            <person name="Goeker M."/>
        </authorList>
    </citation>
    <scope>NUCLEOTIDE SEQUENCE [LARGE SCALE GENOMIC DNA]</scope>
    <source>
        <strain evidence="5 6">DSM 29007</strain>
    </source>
</reference>
<proteinExistence type="predicted"/>
<dbReference type="PANTHER" id="PTHR38465">
    <property type="entry name" value="HTH-TYPE TRANSCRIPTIONAL REGULATOR MJ1563-RELATED"/>
    <property type="match status" value="1"/>
</dbReference>
<evidence type="ECO:0000256" key="2">
    <source>
        <dbReference type="ARBA" id="ARBA00023125"/>
    </source>
</evidence>
<dbReference type="InterPro" id="IPR052362">
    <property type="entry name" value="HTH-GbsR_regulator"/>
</dbReference>
<evidence type="ECO:0000259" key="4">
    <source>
        <dbReference type="Pfam" id="PF12802"/>
    </source>
</evidence>
<dbReference type="InterPro" id="IPR000835">
    <property type="entry name" value="HTH_MarR-typ"/>
</dbReference>
<evidence type="ECO:0000256" key="1">
    <source>
        <dbReference type="ARBA" id="ARBA00023015"/>
    </source>
</evidence>
<dbReference type="GO" id="GO:0003700">
    <property type="term" value="F:DNA-binding transcription factor activity"/>
    <property type="evidence" value="ECO:0007669"/>
    <property type="project" value="InterPro"/>
</dbReference>
<organism evidence="5 6">
    <name type="scientific">Longimicrobium terrae</name>
    <dbReference type="NCBI Taxonomy" id="1639882"/>
    <lineage>
        <taxon>Bacteria</taxon>
        <taxon>Pseudomonadati</taxon>
        <taxon>Gemmatimonadota</taxon>
        <taxon>Longimicrobiia</taxon>
        <taxon>Longimicrobiales</taxon>
        <taxon>Longimicrobiaceae</taxon>
        <taxon>Longimicrobium</taxon>
    </lineage>
</organism>
<sequence length="151" mass="17381">MSDDEFIEQFARLLEQEGGSRIAGRIAALLLLTPDDMALDEIAERVQASKASISTNARLLEQWGMIERVSRAGDRRDFYRTRPDGAVMLLERRLEWMRRLREAADRGSRTESARNPVVAERFRGLCRLHAFAMRGVERTLRQLHRGVDNAR</sequence>
<dbReference type="EMBL" id="JACHIA010000002">
    <property type="protein sequence ID" value="MBB6069134.1"/>
    <property type="molecule type" value="Genomic_DNA"/>
</dbReference>
<dbReference type="AlphaFoldDB" id="A0A841GV24"/>